<dbReference type="PROSITE" id="PS51257">
    <property type="entry name" value="PROKAR_LIPOPROTEIN"/>
    <property type="match status" value="1"/>
</dbReference>
<dbReference type="STRING" id="4615.A0A199V2T4"/>
<organism evidence="3 4">
    <name type="scientific">Ananas comosus</name>
    <name type="common">Pineapple</name>
    <name type="synonym">Ananas ananas</name>
    <dbReference type="NCBI Taxonomy" id="4615"/>
    <lineage>
        <taxon>Eukaryota</taxon>
        <taxon>Viridiplantae</taxon>
        <taxon>Streptophyta</taxon>
        <taxon>Embryophyta</taxon>
        <taxon>Tracheophyta</taxon>
        <taxon>Spermatophyta</taxon>
        <taxon>Magnoliopsida</taxon>
        <taxon>Liliopsida</taxon>
        <taxon>Poales</taxon>
        <taxon>Bromeliaceae</taxon>
        <taxon>Bromelioideae</taxon>
        <taxon>Ananas</taxon>
    </lineage>
</organism>
<dbReference type="Proteomes" id="UP000092600">
    <property type="component" value="Unassembled WGS sequence"/>
</dbReference>
<evidence type="ECO:0000256" key="1">
    <source>
        <dbReference type="SAM" id="SignalP"/>
    </source>
</evidence>
<dbReference type="Gene3D" id="1.10.110.10">
    <property type="entry name" value="Plant lipid-transfer and hydrophobic proteins"/>
    <property type="match status" value="1"/>
</dbReference>
<evidence type="ECO:0000313" key="3">
    <source>
        <dbReference type="EMBL" id="OAY71175.1"/>
    </source>
</evidence>
<feature type="signal peptide" evidence="1">
    <location>
        <begin position="1"/>
        <end position="20"/>
    </location>
</feature>
<dbReference type="InterPro" id="IPR027923">
    <property type="entry name" value="Hydrophob_seed_dom"/>
</dbReference>
<comment type="caution">
    <text evidence="3">The sequence shown here is derived from an EMBL/GenBank/DDBJ whole genome shotgun (WGS) entry which is preliminary data.</text>
</comment>
<reference evidence="3 4" key="1">
    <citation type="journal article" date="2016" name="DNA Res.">
        <title>The draft genome of MD-2 pineapple using hybrid error correction of long reads.</title>
        <authorList>
            <person name="Redwan R.M."/>
            <person name="Saidin A."/>
            <person name="Kumar S.V."/>
        </authorList>
    </citation>
    <scope>NUCLEOTIDE SEQUENCE [LARGE SCALE GENOMIC DNA]</scope>
    <source>
        <strain evidence="4">cv. MD2</strain>
        <tissue evidence="3">Leaf</tissue>
    </source>
</reference>
<sequence length="194" mass="21166">MGKLFLALLVFLALFYSVLSCPYCPTPVPPIVLPPPPPPPSTLVPCPPPPPRRGPTCPIDTLKLDACVNILGGLVNIVIGGEGQATDACCPVLEGVADLDAALCLCTCIKANLLNINILLPIAIEVLLDCGKHIPSDYQCPESLIKTQNLYFLSPLMKFETYNPRKAFGRFKSLTRRAPNSREIEDRWKLLICE</sequence>
<keyword evidence="1" id="KW-0732">Signal</keyword>
<dbReference type="PANTHER" id="PTHR31731">
    <property type="match status" value="1"/>
</dbReference>
<dbReference type="SUPFAM" id="SSF47699">
    <property type="entry name" value="Bifunctional inhibitor/lipid-transfer protein/seed storage 2S albumin"/>
    <property type="match status" value="1"/>
</dbReference>
<feature type="chain" id="PRO_5008285619" evidence="1">
    <location>
        <begin position="21"/>
        <end position="194"/>
    </location>
</feature>
<proteinExistence type="predicted"/>
<feature type="domain" description="Hydrophobic seed protein" evidence="2">
    <location>
        <begin position="56"/>
        <end position="141"/>
    </location>
</feature>
<dbReference type="EMBL" id="LSRQ01003588">
    <property type="protein sequence ID" value="OAY71175.1"/>
    <property type="molecule type" value="Genomic_DNA"/>
</dbReference>
<accession>A0A199V2T4</accession>
<dbReference type="InterPro" id="IPR036312">
    <property type="entry name" value="Bifun_inhib/LTP/seed_sf"/>
</dbReference>
<evidence type="ECO:0000259" key="2">
    <source>
        <dbReference type="Pfam" id="PF14547"/>
    </source>
</evidence>
<gene>
    <name evidence="3" type="ORF">ACMD2_09244</name>
</gene>
<dbReference type="InterPro" id="IPR051636">
    <property type="entry name" value="Plant_LTP/defense-related"/>
</dbReference>
<protein>
    <submittedName>
        <fullName evidence="3">36.4 kDa proline-rich protein</fullName>
    </submittedName>
</protein>
<dbReference type="Pfam" id="PF14547">
    <property type="entry name" value="Hydrophob_seed"/>
    <property type="match status" value="1"/>
</dbReference>
<dbReference type="CDD" id="cd01958">
    <property type="entry name" value="HPS_like"/>
    <property type="match status" value="1"/>
</dbReference>
<name>A0A199V2T4_ANACO</name>
<evidence type="ECO:0000313" key="4">
    <source>
        <dbReference type="Proteomes" id="UP000092600"/>
    </source>
</evidence>
<dbReference type="AlphaFoldDB" id="A0A199V2T4"/>